<dbReference type="PANTHER" id="PTHR10464">
    <property type="entry name" value="UREA TRANSPORTER"/>
    <property type="match status" value="1"/>
</dbReference>
<feature type="transmembrane region" description="Helical" evidence="8">
    <location>
        <begin position="164"/>
        <end position="182"/>
    </location>
</feature>
<dbReference type="PANTHER" id="PTHR10464:SF4">
    <property type="entry name" value="UREA TRANSPORTER"/>
    <property type="match status" value="1"/>
</dbReference>
<evidence type="ECO:0000256" key="8">
    <source>
        <dbReference type="SAM" id="Phobius"/>
    </source>
</evidence>
<accession>A0A414LKT9</accession>
<organism evidence="9 10">
    <name type="scientific">Bacteroides intestinalis</name>
    <dbReference type="NCBI Taxonomy" id="329854"/>
    <lineage>
        <taxon>Bacteria</taxon>
        <taxon>Pseudomonadati</taxon>
        <taxon>Bacteroidota</taxon>
        <taxon>Bacteroidia</taxon>
        <taxon>Bacteroidales</taxon>
        <taxon>Bacteroidaceae</taxon>
        <taxon>Bacteroides</taxon>
    </lineage>
</organism>
<name>A0A414LKT9_9BACE</name>
<comment type="similarity">
    <text evidence="2">Belongs to the urea transporter family.</text>
</comment>
<keyword evidence="4 8" id="KW-0812">Transmembrane</keyword>
<protein>
    <submittedName>
        <fullName evidence="9">Urea transporter</fullName>
    </submittedName>
</protein>
<evidence type="ECO:0000256" key="3">
    <source>
        <dbReference type="ARBA" id="ARBA00022475"/>
    </source>
</evidence>
<evidence type="ECO:0000256" key="1">
    <source>
        <dbReference type="ARBA" id="ARBA00004651"/>
    </source>
</evidence>
<dbReference type="GO" id="GO:0015204">
    <property type="term" value="F:urea transmembrane transporter activity"/>
    <property type="evidence" value="ECO:0007669"/>
    <property type="project" value="InterPro"/>
</dbReference>
<keyword evidence="3" id="KW-1003">Cell membrane</keyword>
<evidence type="ECO:0000256" key="7">
    <source>
        <dbReference type="PIRSR" id="PIRSR016502-1"/>
    </source>
</evidence>
<dbReference type="Gene3D" id="1.10.3430.10">
    <property type="entry name" value="Ammonium transporter AmtB like domains"/>
    <property type="match status" value="1"/>
</dbReference>
<dbReference type="RefSeq" id="WP_118220483.1">
    <property type="nucleotide sequence ID" value="NZ_JADNIJ010000001.1"/>
</dbReference>
<keyword evidence="6 8" id="KW-0472">Membrane</keyword>
<dbReference type="Pfam" id="PF03253">
    <property type="entry name" value="UT"/>
    <property type="match status" value="1"/>
</dbReference>
<dbReference type="PIRSF" id="PIRSF016502">
    <property type="entry name" value="Urea_transporter"/>
    <property type="match status" value="1"/>
</dbReference>
<keyword evidence="5 8" id="KW-1133">Transmembrane helix</keyword>
<evidence type="ECO:0000256" key="2">
    <source>
        <dbReference type="ARBA" id="ARBA00005914"/>
    </source>
</evidence>
<dbReference type="InterPro" id="IPR029020">
    <property type="entry name" value="Ammonium/urea_transptr"/>
</dbReference>
<dbReference type="InterPro" id="IPR004937">
    <property type="entry name" value="Urea_transporter"/>
</dbReference>
<feature type="transmembrane region" description="Helical" evidence="8">
    <location>
        <begin position="244"/>
        <end position="277"/>
    </location>
</feature>
<evidence type="ECO:0000256" key="6">
    <source>
        <dbReference type="ARBA" id="ARBA00023136"/>
    </source>
</evidence>
<dbReference type="EMBL" id="QSKV01000001">
    <property type="protein sequence ID" value="RHE95240.1"/>
    <property type="molecule type" value="Genomic_DNA"/>
</dbReference>
<evidence type="ECO:0000313" key="10">
    <source>
        <dbReference type="Proteomes" id="UP000285650"/>
    </source>
</evidence>
<feature type="transmembrane region" description="Helical" evidence="8">
    <location>
        <begin position="119"/>
        <end position="144"/>
    </location>
</feature>
<feature type="transmembrane region" description="Helical" evidence="8">
    <location>
        <begin position="25"/>
        <end position="54"/>
    </location>
</feature>
<feature type="transmembrane region" description="Helical" evidence="8">
    <location>
        <begin position="214"/>
        <end position="232"/>
    </location>
</feature>
<evidence type="ECO:0000313" key="9">
    <source>
        <dbReference type="EMBL" id="RHE95240.1"/>
    </source>
</evidence>
<dbReference type="Proteomes" id="UP000285650">
    <property type="component" value="Unassembled WGS sequence"/>
</dbReference>
<comment type="subcellular location">
    <subcellularLocation>
        <location evidence="1">Cell membrane</location>
        <topology evidence="1">Multi-pass membrane protein</topology>
    </subcellularLocation>
</comment>
<evidence type="ECO:0000256" key="5">
    <source>
        <dbReference type="ARBA" id="ARBA00022989"/>
    </source>
</evidence>
<comment type="caution">
    <text evidence="9">The sequence shown here is derived from an EMBL/GenBank/DDBJ whole genome shotgun (WGS) entry which is preliminary data.</text>
</comment>
<feature type="site" description="Important for channel permeability" evidence="7">
    <location>
        <position position="263"/>
    </location>
</feature>
<gene>
    <name evidence="9" type="ORF">DW712_00520</name>
</gene>
<dbReference type="AlphaFoldDB" id="A0A414LKT9"/>
<dbReference type="GO" id="GO:0005886">
    <property type="term" value="C:plasma membrane"/>
    <property type="evidence" value="ECO:0007669"/>
    <property type="project" value="UniProtKB-SubCell"/>
</dbReference>
<reference evidence="9 10" key="1">
    <citation type="submission" date="2018-08" db="EMBL/GenBank/DDBJ databases">
        <title>A genome reference for cultivated species of the human gut microbiota.</title>
        <authorList>
            <person name="Zou Y."/>
            <person name="Xue W."/>
            <person name="Luo G."/>
        </authorList>
    </citation>
    <scope>NUCLEOTIDE SEQUENCE [LARGE SCALE GENOMIC DNA]</scope>
    <source>
        <strain evidence="9 10">AM27-17</strain>
    </source>
</reference>
<evidence type="ECO:0000256" key="4">
    <source>
        <dbReference type="ARBA" id="ARBA00022692"/>
    </source>
</evidence>
<feature type="transmembrane region" description="Helical" evidence="8">
    <location>
        <begin position="189"/>
        <end position="208"/>
    </location>
</feature>
<sequence length="286" mass="31301">MCENVLILGRGIGQVMFQNNALSGLLMLIGIACNSWQLAILAIAGTIVSTLTASLLKYNKRDIRDGLYGFNGTLVGIAIGVFMEINILSILLLIAGSALSTWIAWCFRRQRLLPGFTAPFILVVWFLLIGCHYLYPAVLLHSAVENPEYSADFFRAFSLNLGQVMFQGNIFTGWFFLAGILITSRLNVIYAVIGAALPLCMVLCPYVDVTAWNAGLLGYNGVLCAIALGNSYTWQGIMKPIISVFLSIVLQLVGMQMGIVTLTAPFVLSVWVVSLLWCEKKEIITS</sequence>
<proteinExistence type="inferred from homology"/>